<feature type="transmembrane region" description="Helical" evidence="6">
    <location>
        <begin position="6"/>
        <end position="27"/>
    </location>
</feature>
<feature type="transmembrane region" description="Helical" evidence="6">
    <location>
        <begin position="104"/>
        <end position="125"/>
    </location>
</feature>
<keyword evidence="5 6" id="KW-0472">Membrane</keyword>
<gene>
    <name evidence="8" type="ORF">KOF26_16325</name>
</gene>
<evidence type="ECO:0000259" key="7">
    <source>
        <dbReference type="Pfam" id="PF10520"/>
    </source>
</evidence>
<dbReference type="Pfam" id="PF10520">
    <property type="entry name" value="Lipid_desat"/>
    <property type="match status" value="1"/>
</dbReference>
<evidence type="ECO:0000256" key="3">
    <source>
        <dbReference type="ARBA" id="ARBA00022692"/>
    </source>
</evidence>
<dbReference type="InterPro" id="IPR019547">
    <property type="entry name" value="Lipid_desat"/>
</dbReference>
<dbReference type="EMBL" id="JAHKRT010000010">
    <property type="protein sequence ID" value="MBU3079424.1"/>
    <property type="molecule type" value="Genomic_DNA"/>
</dbReference>
<keyword evidence="3 6" id="KW-0812">Transmembrane</keyword>
<comment type="subcellular location">
    <subcellularLocation>
        <location evidence="1">Membrane</location>
        <topology evidence="1">Multi-pass membrane protein</topology>
    </subcellularLocation>
</comment>
<comment type="similarity">
    <text evidence="2">Belongs to the fatty acid desaturase CarF family.</text>
</comment>
<evidence type="ECO:0000313" key="8">
    <source>
        <dbReference type="EMBL" id="MBU3079424.1"/>
    </source>
</evidence>
<protein>
    <submittedName>
        <fullName evidence="8">Fatty acid desaturase family protein</fullName>
    </submittedName>
</protein>
<evidence type="ECO:0000256" key="1">
    <source>
        <dbReference type="ARBA" id="ARBA00004141"/>
    </source>
</evidence>
<evidence type="ECO:0000256" key="2">
    <source>
        <dbReference type="ARBA" id="ARBA00007620"/>
    </source>
</evidence>
<feature type="transmembrane region" description="Helical" evidence="6">
    <location>
        <begin position="131"/>
        <end position="149"/>
    </location>
</feature>
<comment type="caution">
    <text evidence="8">The sequence shown here is derived from an EMBL/GenBank/DDBJ whole genome shotgun (WGS) entry which is preliminary data.</text>
</comment>
<keyword evidence="9" id="KW-1185">Reference proteome</keyword>
<accession>A0ABS6BM71</accession>
<evidence type="ECO:0000313" key="9">
    <source>
        <dbReference type="Proteomes" id="UP000776276"/>
    </source>
</evidence>
<proteinExistence type="inferred from homology"/>
<name>A0ABS6BM71_9SPHN</name>
<evidence type="ECO:0000256" key="5">
    <source>
        <dbReference type="ARBA" id="ARBA00023136"/>
    </source>
</evidence>
<evidence type="ECO:0000256" key="4">
    <source>
        <dbReference type="ARBA" id="ARBA00022989"/>
    </source>
</evidence>
<keyword evidence="4 6" id="KW-1133">Transmembrane helix</keyword>
<reference evidence="8 9" key="1">
    <citation type="submission" date="2021-06" db="EMBL/GenBank/DDBJ databases">
        <title>Sphingomonas sp. XMGL2, whole genome shotgun sequencing project.</title>
        <authorList>
            <person name="Zhao G."/>
            <person name="Shen L."/>
        </authorList>
    </citation>
    <scope>NUCLEOTIDE SEQUENCE [LARGE SCALE GENOMIC DNA]</scope>
    <source>
        <strain evidence="8 9">XMGL2</strain>
    </source>
</reference>
<dbReference type="Proteomes" id="UP000776276">
    <property type="component" value="Unassembled WGS sequence"/>
</dbReference>
<evidence type="ECO:0000256" key="6">
    <source>
        <dbReference type="SAM" id="Phobius"/>
    </source>
</evidence>
<sequence>MLLNLVLAGWALDWRIVPALLAGWFLADLASGVIHMLMDYVPCPEGVGLGTLYFYGEGRDTPEYAALRRQVFARISPLDRILFDFKVHHPRPDSLGRRSMHYQIWSTIVFAALPVSLLLNAWALLWPAPGWVMAGALAFVIGGTFSQYFHGALHRRDNPPVVNVMRRLHLLMTPEMHDRHHRSLQRDFATISGWSNPLLNHVFHWLRARGHLRDEGLEPVG</sequence>
<feature type="domain" description="Lipid desaturase" evidence="7">
    <location>
        <begin position="83"/>
        <end position="205"/>
    </location>
</feature>
<organism evidence="8 9">
    <name type="scientific">Sphingomonas quercus</name>
    <dbReference type="NCBI Taxonomy" id="2842451"/>
    <lineage>
        <taxon>Bacteria</taxon>
        <taxon>Pseudomonadati</taxon>
        <taxon>Pseudomonadota</taxon>
        <taxon>Alphaproteobacteria</taxon>
        <taxon>Sphingomonadales</taxon>
        <taxon>Sphingomonadaceae</taxon>
        <taxon>Sphingomonas</taxon>
    </lineage>
</organism>